<dbReference type="InParanoid" id="A0A804M026"/>
<name>A0A804M026_MAIZE</name>
<protein>
    <submittedName>
        <fullName evidence="2">Uncharacterized protein</fullName>
    </submittedName>
</protein>
<dbReference type="Gramene" id="Zm00001eb048900_T001">
    <property type="protein sequence ID" value="Zm00001eb048900_P001"/>
    <property type="gene ID" value="Zm00001eb048900"/>
</dbReference>
<dbReference type="EnsemblPlants" id="Zm00001eb048900_T001">
    <property type="protein sequence ID" value="Zm00001eb048900_P001"/>
    <property type="gene ID" value="Zm00001eb048900"/>
</dbReference>
<evidence type="ECO:0000313" key="3">
    <source>
        <dbReference type="Proteomes" id="UP000007305"/>
    </source>
</evidence>
<reference evidence="3" key="1">
    <citation type="submission" date="2015-12" db="EMBL/GenBank/DDBJ databases">
        <title>Update maize B73 reference genome by single molecule sequencing technologies.</title>
        <authorList>
            <consortium name="Maize Genome Sequencing Project"/>
            <person name="Ware D."/>
        </authorList>
    </citation>
    <scope>NUCLEOTIDE SEQUENCE [LARGE SCALE GENOMIC DNA]</scope>
    <source>
        <strain evidence="3">cv. B73</strain>
    </source>
</reference>
<proteinExistence type="predicted"/>
<feature type="compositionally biased region" description="Basic residues" evidence="1">
    <location>
        <begin position="67"/>
        <end position="86"/>
    </location>
</feature>
<organism evidence="2 3">
    <name type="scientific">Zea mays</name>
    <name type="common">Maize</name>
    <dbReference type="NCBI Taxonomy" id="4577"/>
    <lineage>
        <taxon>Eukaryota</taxon>
        <taxon>Viridiplantae</taxon>
        <taxon>Streptophyta</taxon>
        <taxon>Embryophyta</taxon>
        <taxon>Tracheophyta</taxon>
        <taxon>Spermatophyta</taxon>
        <taxon>Magnoliopsida</taxon>
        <taxon>Liliopsida</taxon>
        <taxon>Poales</taxon>
        <taxon>Poaceae</taxon>
        <taxon>PACMAD clade</taxon>
        <taxon>Panicoideae</taxon>
        <taxon>Andropogonodae</taxon>
        <taxon>Andropogoneae</taxon>
        <taxon>Tripsacinae</taxon>
        <taxon>Zea</taxon>
    </lineage>
</organism>
<dbReference type="FunCoup" id="A0A804M026">
    <property type="interactions" value="473"/>
</dbReference>
<accession>A0A804M026</accession>
<feature type="region of interest" description="Disordered" evidence="1">
    <location>
        <begin position="1"/>
        <end position="23"/>
    </location>
</feature>
<feature type="compositionally biased region" description="Basic and acidic residues" evidence="1">
    <location>
        <begin position="35"/>
        <end position="44"/>
    </location>
</feature>
<dbReference type="Proteomes" id="UP000007305">
    <property type="component" value="Chromosome 1"/>
</dbReference>
<dbReference type="AlphaFoldDB" id="A0A804M026"/>
<keyword evidence="3" id="KW-1185">Reference proteome</keyword>
<feature type="compositionally biased region" description="Basic residues" evidence="1">
    <location>
        <begin position="45"/>
        <end position="54"/>
    </location>
</feature>
<evidence type="ECO:0000256" key="1">
    <source>
        <dbReference type="SAM" id="MobiDB-lite"/>
    </source>
</evidence>
<evidence type="ECO:0000313" key="2">
    <source>
        <dbReference type="EnsemblPlants" id="Zm00001eb048900_P001"/>
    </source>
</evidence>
<feature type="region of interest" description="Disordered" evidence="1">
    <location>
        <begin position="35"/>
        <end position="99"/>
    </location>
</feature>
<reference evidence="2" key="3">
    <citation type="submission" date="2021-05" db="UniProtKB">
        <authorList>
            <consortium name="EnsemblPlants"/>
        </authorList>
    </citation>
    <scope>IDENTIFICATION</scope>
    <source>
        <strain evidence="2">cv. B73</strain>
    </source>
</reference>
<sequence length="99" mass="11421">MRAYHKAVGEDLDAGVAEGGGGELQVAEVAREDLRRHGHEVVDHVRHHRRRRQPRQQPQLDGGRGPRERRRRRRQDALQLRRRAVRVRPVAAHALPTLT</sequence>
<reference evidence="2" key="2">
    <citation type="submission" date="2019-07" db="EMBL/GenBank/DDBJ databases">
        <authorList>
            <person name="Seetharam A."/>
            <person name="Woodhouse M."/>
            <person name="Cannon E."/>
        </authorList>
    </citation>
    <scope>NUCLEOTIDE SEQUENCE [LARGE SCALE GENOMIC DNA]</scope>
    <source>
        <strain evidence="2">cv. B73</strain>
    </source>
</reference>